<evidence type="ECO:0000256" key="1">
    <source>
        <dbReference type="SAM" id="MobiDB-lite"/>
    </source>
</evidence>
<feature type="compositionally biased region" description="Polar residues" evidence="1">
    <location>
        <begin position="110"/>
        <end position="131"/>
    </location>
</feature>
<gene>
    <name evidence="2" type="ORF">Slati_2664300</name>
</gene>
<organism evidence="2">
    <name type="scientific">Sesamum latifolium</name>
    <dbReference type="NCBI Taxonomy" id="2727402"/>
    <lineage>
        <taxon>Eukaryota</taxon>
        <taxon>Viridiplantae</taxon>
        <taxon>Streptophyta</taxon>
        <taxon>Embryophyta</taxon>
        <taxon>Tracheophyta</taxon>
        <taxon>Spermatophyta</taxon>
        <taxon>Magnoliopsida</taxon>
        <taxon>eudicotyledons</taxon>
        <taxon>Gunneridae</taxon>
        <taxon>Pentapetalae</taxon>
        <taxon>asterids</taxon>
        <taxon>lamiids</taxon>
        <taxon>Lamiales</taxon>
        <taxon>Pedaliaceae</taxon>
        <taxon>Sesamum</taxon>
    </lineage>
</organism>
<feature type="region of interest" description="Disordered" evidence="1">
    <location>
        <begin position="110"/>
        <end position="133"/>
    </location>
</feature>
<sequence length="423" mass="48297">MARNFSHCAIKAESHITSKLHVWKKYYSTLSTMMTKSGLGWDDSCCMVTVEDDNAWDDYVKRKGGTDAFKDANDIREEELANKQDCYVPMTEWNPDIGFVGVEDDTPSSFNVNGDPTMNSSSATKRTGSTSMKRKVREVSGNIPIELQTFDENEHLMVANRLVKDPKELALWLGLSKESRVKWIRLMLAAFEINHFVKQRTRGKEGHFALKLDMSKAYDRVEWDFLRAVLCRLGIHKRFARCVQLYAAGGRAEGGDQRNCYFERGTAYLHLLFADDTIIFGQVGEGAMSTIRRILSRFGEALGQEVNFEKSSMMVSRNIRQSERQRLADILSVVLVTKYEKYLGLPAVAGRSRGELFQGIKDRIWSRVQGWNAKLLLQAGRAVLIKSVLQLIPTYVMSCFRLSDYFLRDIDAMLADFWWHSKG</sequence>
<dbReference type="PANTHER" id="PTHR33116:SF86">
    <property type="entry name" value="REVERSE TRANSCRIPTASE DOMAIN-CONTAINING PROTEIN"/>
    <property type="match status" value="1"/>
</dbReference>
<comment type="caution">
    <text evidence="2">The sequence shown here is derived from an EMBL/GenBank/DDBJ whole genome shotgun (WGS) entry which is preliminary data.</text>
</comment>
<reference evidence="2" key="2">
    <citation type="journal article" date="2024" name="Plant">
        <title>Genomic evolution and insights into agronomic trait innovations of Sesamum species.</title>
        <authorList>
            <person name="Miao H."/>
            <person name="Wang L."/>
            <person name="Qu L."/>
            <person name="Liu H."/>
            <person name="Sun Y."/>
            <person name="Le M."/>
            <person name="Wang Q."/>
            <person name="Wei S."/>
            <person name="Zheng Y."/>
            <person name="Lin W."/>
            <person name="Duan Y."/>
            <person name="Cao H."/>
            <person name="Xiong S."/>
            <person name="Wang X."/>
            <person name="Wei L."/>
            <person name="Li C."/>
            <person name="Ma Q."/>
            <person name="Ju M."/>
            <person name="Zhao R."/>
            <person name="Li G."/>
            <person name="Mu C."/>
            <person name="Tian Q."/>
            <person name="Mei H."/>
            <person name="Zhang T."/>
            <person name="Gao T."/>
            <person name="Zhang H."/>
        </authorList>
    </citation>
    <scope>NUCLEOTIDE SEQUENCE</scope>
    <source>
        <strain evidence="2">KEN1</strain>
    </source>
</reference>
<dbReference type="PANTHER" id="PTHR33116">
    <property type="entry name" value="REVERSE TRANSCRIPTASE ZINC-BINDING DOMAIN-CONTAINING PROTEIN-RELATED-RELATED"/>
    <property type="match status" value="1"/>
</dbReference>
<evidence type="ECO:0000313" key="2">
    <source>
        <dbReference type="EMBL" id="KAL0433300.1"/>
    </source>
</evidence>
<dbReference type="EMBL" id="JACGWN010000009">
    <property type="protein sequence ID" value="KAL0433300.1"/>
    <property type="molecule type" value="Genomic_DNA"/>
</dbReference>
<reference evidence="2" key="1">
    <citation type="submission" date="2020-06" db="EMBL/GenBank/DDBJ databases">
        <authorList>
            <person name="Li T."/>
            <person name="Hu X."/>
            <person name="Zhang T."/>
            <person name="Song X."/>
            <person name="Zhang H."/>
            <person name="Dai N."/>
            <person name="Sheng W."/>
            <person name="Hou X."/>
            <person name="Wei L."/>
        </authorList>
    </citation>
    <scope>NUCLEOTIDE SEQUENCE</scope>
    <source>
        <strain evidence="2">KEN1</strain>
        <tissue evidence="2">Leaf</tissue>
    </source>
</reference>
<accession>A0AAW2VV10</accession>
<dbReference type="AlphaFoldDB" id="A0AAW2VV10"/>
<protein>
    <recommendedName>
        <fullName evidence="3">Reverse transcriptase</fullName>
    </recommendedName>
</protein>
<name>A0AAW2VV10_9LAMI</name>
<evidence type="ECO:0008006" key="3">
    <source>
        <dbReference type="Google" id="ProtNLM"/>
    </source>
</evidence>
<proteinExistence type="predicted"/>